<gene>
    <name evidence="3" type="ORF">SLS62_010108</name>
</gene>
<dbReference type="Proteomes" id="UP001320420">
    <property type="component" value="Unassembled WGS sequence"/>
</dbReference>
<name>A0AAN9UIA8_9PEZI</name>
<keyword evidence="4" id="KW-1185">Reference proteome</keyword>
<comment type="similarity">
    <text evidence="1">Belongs to the UPF0145 family.</text>
</comment>
<reference evidence="3 4" key="1">
    <citation type="submission" date="2024-02" db="EMBL/GenBank/DDBJ databases">
        <title>De novo assembly and annotation of 12 fungi associated with fruit tree decline syndrome in Ontario, Canada.</title>
        <authorList>
            <person name="Sulman M."/>
            <person name="Ellouze W."/>
            <person name="Ilyukhin E."/>
        </authorList>
    </citation>
    <scope>NUCLEOTIDE SEQUENCE [LARGE SCALE GENOMIC DNA]</scope>
    <source>
        <strain evidence="3 4">M11/M66-122</strain>
    </source>
</reference>
<dbReference type="PANTHER" id="PTHR34068:SF2">
    <property type="entry name" value="UPF0145 PROTEIN SCO3412"/>
    <property type="match status" value="1"/>
</dbReference>
<feature type="region of interest" description="Disordered" evidence="2">
    <location>
        <begin position="171"/>
        <end position="232"/>
    </location>
</feature>
<comment type="caution">
    <text evidence="3">The sequence shown here is derived from an EMBL/GenBank/DDBJ whole genome shotgun (WGS) entry which is preliminary data.</text>
</comment>
<dbReference type="InterPro" id="IPR002765">
    <property type="entry name" value="UPF0145_YbjQ-like"/>
</dbReference>
<proteinExistence type="inferred from homology"/>
<dbReference type="EMBL" id="JAKJXP020000118">
    <property type="protein sequence ID" value="KAK7744689.1"/>
    <property type="molecule type" value="Genomic_DNA"/>
</dbReference>
<protein>
    <submittedName>
        <fullName evidence="3">Uncharacterized protein</fullName>
    </submittedName>
</protein>
<dbReference type="InterPro" id="IPR035439">
    <property type="entry name" value="UPF0145_dom_sf"/>
</dbReference>
<dbReference type="Gene3D" id="3.30.110.70">
    <property type="entry name" value="Hypothetical protein apc22750. Chain B"/>
    <property type="match status" value="1"/>
</dbReference>
<dbReference type="PANTHER" id="PTHR34068">
    <property type="entry name" value="UPF0145 PROTEIN YBJQ"/>
    <property type="match status" value="1"/>
</dbReference>
<evidence type="ECO:0000256" key="2">
    <source>
        <dbReference type="SAM" id="MobiDB-lite"/>
    </source>
</evidence>
<dbReference type="Pfam" id="PF01906">
    <property type="entry name" value="YbjQ_1"/>
    <property type="match status" value="1"/>
</dbReference>
<organism evidence="3 4">
    <name type="scientific">Diatrype stigma</name>
    <dbReference type="NCBI Taxonomy" id="117547"/>
    <lineage>
        <taxon>Eukaryota</taxon>
        <taxon>Fungi</taxon>
        <taxon>Dikarya</taxon>
        <taxon>Ascomycota</taxon>
        <taxon>Pezizomycotina</taxon>
        <taxon>Sordariomycetes</taxon>
        <taxon>Xylariomycetidae</taxon>
        <taxon>Xylariales</taxon>
        <taxon>Diatrypaceae</taxon>
        <taxon>Diatrype</taxon>
    </lineage>
</organism>
<feature type="compositionally biased region" description="Low complexity" evidence="2">
    <location>
        <begin position="173"/>
        <end position="186"/>
    </location>
</feature>
<dbReference type="SUPFAM" id="SSF117782">
    <property type="entry name" value="YbjQ-like"/>
    <property type="match status" value="1"/>
</dbReference>
<dbReference type="AlphaFoldDB" id="A0AAN9UIA8"/>
<sequence length="232" mass="23799">MLTNRRSNMMMGPHRRTPSYAHAAGPGSSAATTISNLPPAYSSSGADPLGNAEAAAAAGEPHCNAPTILTSTTAELPGYRVARALGAAYGIATCTRARDLKSLLKSLRFGDEPRTLTHALYGARERAVERLTLDCVRMGANAIVGVTYAETEILGVAQVSVSGTAVYVERENNNSNNNNSNSNPVSVPVPVPNPGGNGHAHAGLGLGLGMGVGGRHGHPSGPPPAFDLVANK</sequence>
<feature type="region of interest" description="Disordered" evidence="2">
    <location>
        <begin position="1"/>
        <end position="39"/>
    </location>
</feature>
<evidence type="ECO:0000256" key="1">
    <source>
        <dbReference type="ARBA" id="ARBA00010751"/>
    </source>
</evidence>
<feature type="compositionally biased region" description="Polar residues" evidence="2">
    <location>
        <begin position="29"/>
        <end position="39"/>
    </location>
</feature>
<accession>A0AAN9UIA8</accession>
<evidence type="ECO:0000313" key="4">
    <source>
        <dbReference type="Proteomes" id="UP001320420"/>
    </source>
</evidence>
<evidence type="ECO:0000313" key="3">
    <source>
        <dbReference type="EMBL" id="KAK7744689.1"/>
    </source>
</evidence>
<feature type="compositionally biased region" description="Gly residues" evidence="2">
    <location>
        <begin position="204"/>
        <end position="214"/>
    </location>
</feature>